<comment type="caution">
    <text evidence="1">The sequence shown here is derived from an EMBL/GenBank/DDBJ whole genome shotgun (WGS) entry which is preliminary data.</text>
</comment>
<evidence type="ECO:0000313" key="1">
    <source>
        <dbReference type="EMBL" id="CAE6486942.1"/>
    </source>
</evidence>
<proteinExistence type="predicted"/>
<protein>
    <submittedName>
        <fullName evidence="1">Uncharacterized protein</fullName>
    </submittedName>
</protein>
<gene>
    <name evidence="1" type="ORF">NUZ5A_20234</name>
</gene>
<dbReference type="EMBL" id="CAJNAQ010000002">
    <property type="protein sequence ID" value="CAE6486942.1"/>
    <property type="molecule type" value="Genomic_DNA"/>
</dbReference>
<dbReference type="Proteomes" id="UP000655759">
    <property type="component" value="Unassembled WGS sequence"/>
</dbReference>
<evidence type="ECO:0000313" key="2">
    <source>
        <dbReference type="Proteomes" id="UP000655759"/>
    </source>
</evidence>
<dbReference type="RefSeq" id="WP_205097913.1">
    <property type="nucleotide sequence ID" value="NZ_CAJNAQ010000002.1"/>
</dbReference>
<accession>A0A812EYR8</accession>
<organism evidence="1 2">
    <name type="scientific">Candidatus Nitrosotenuis uzonensis</name>
    <dbReference type="NCBI Taxonomy" id="1407055"/>
    <lineage>
        <taxon>Archaea</taxon>
        <taxon>Nitrososphaerota</taxon>
        <taxon>Candidatus Nitrosotenuis</taxon>
    </lineage>
</organism>
<dbReference type="AlphaFoldDB" id="A0A812EYR8"/>
<sequence length="49" mass="5729">MELEFKKEIKDKRGKIIFLQYGKRQINIVEIKKDILGEGIIINPQQNAS</sequence>
<reference evidence="1" key="1">
    <citation type="submission" date="2021-02" db="EMBL/GenBank/DDBJ databases">
        <authorList>
            <person name="Han P."/>
        </authorList>
    </citation>
    <scope>NUCLEOTIDE SEQUENCE</scope>
    <source>
        <strain evidence="1">Candidatus Nitrosotenuis uzonensis 5A</strain>
    </source>
</reference>
<name>A0A812EYR8_9ARCH</name>